<dbReference type="PANTHER" id="PTHR36766">
    <property type="entry name" value="PLANT BROAD-SPECTRUM MILDEW RESISTANCE PROTEIN RPW8"/>
    <property type="match status" value="1"/>
</dbReference>
<keyword evidence="6" id="KW-0067">ATP-binding</keyword>
<keyword evidence="5" id="KW-0611">Plant defense</keyword>
<dbReference type="InterPro" id="IPR036388">
    <property type="entry name" value="WH-like_DNA-bd_sf"/>
</dbReference>
<dbReference type="Pfam" id="PF23559">
    <property type="entry name" value="WHD_DRP"/>
    <property type="match status" value="1"/>
</dbReference>
<dbReference type="Gene3D" id="3.40.50.300">
    <property type="entry name" value="P-loop containing nucleotide triphosphate hydrolases"/>
    <property type="match status" value="1"/>
</dbReference>
<proteinExistence type="inferred from homology"/>
<keyword evidence="12" id="KW-1185">Reference proteome</keyword>
<evidence type="ECO:0000256" key="2">
    <source>
        <dbReference type="ARBA" id="ARBA00022614"/>
    </source>
</evidence>
<evidence type="ECO:0000259" key="8">
    <source>
        <dbReference type="Pfam" id="PF18052"/>
    </source>
</evidence>
<dbReference type="InterPro" id="IPR056789">
    <property type="entry name" value="LRR_R13L1-DRL21"/>
</dbReference>
<sequence length="1131" mass="130278">MADLFLDPIMEKLVSAGFRYVKDQVRWEKRTKEELEKLKQILPQIQAVVHFASSQEQITDQNQPLNKWLWQLRDAIDDADDVLDELEYMELEKQVTKDKKMRRVRSIMKSMKKKLVKIGKRALKIDPNLKRLEEAVQKLYGVSTGVASFLYLVNDAKKEHQKQQLELHGARETGALPKNDLIGRGKDKELVMEWLRNPSNEQRGTDLYRNISLLSIVGHGGMGKTTLLQHVYNDEITKEFGRKMWVCVSNNFDVKKVIADMLQSLKMEKPRCDTLDALQNSLRTEIMSQKFLLVLDDIWEEDEEKNKRWEDVLAPLASGGFGSKILVTTRTDSVALMLAKVIKKKKEIVNLEGLEEDECLELLNSHAFAGVENPNDHENLRVIARDIVKKLSRSPLAAKVIGGVLNENLDVIHWRTVLESNLLDQNSIHSILRLSYTVLPNHLRNCFAFCCIFPEDHEFDKDDLVRMWIALGFIQPSQEITMEDIGGRYFDALVKKALFDKFEVVDYDLTVTYNYKMHDLIHESASRFFSQVCCKLVGNEVSSLKISETIRHLSVLNAKPNILRKIEKLKHLHSLFLFYKDFNDQDLCNGLIEVLKTSRSLRLLYICVDQVELKMILEEIGNLIHLRYLMIDDANLTILPKSLFNLYHLQYIIYKRPHSLSNPEGDVFLPSDINSLSNLRYMEFPKNSYISSIYGVGKLKSLSELYIFELRNVSGYRIGELKNMIDLYKLGINCLENVKDGEEARNAQLCEKRRLTDLTLCWSDNHIDSTNNDLDENVLDNLPPPKCLKNLSIERYMGARSAIWMNNVNPIINLEKIKLTKCLEWETLPPFGQLPFLRILELAEMPKVKCLESKFNGNDKYRAFPLLEKLYIWGLEALEDWFEAGVAAEDECLFPCLIQLELGNCLKLKELPSLPPKLKNLYIDNMGWKTLNFCSNSNPIPLQSLWVFDFPNITSLPLADEIARLASLRTLQIIKCPNLISLGRYREVEATNNCQLMLNYLEISDPSVLLMEPLRSIASLKKLTILDNDEVVSFPNEMEQWFLTVRSSLSILNIRWLTSLQSLPSTFESLSSLQYLIIQDVPMIRELPNLPPSLKRLQISGCHPELKERYGEDGGSDRHKIAHIPIISICL</sequence>
<dbReference type="InterPro" id="IPR041118">
    <property type="entry name" value="Rx_N"/>
</dbReference>
<feature type="domain" description="R13L1/DRL21-like LRR repeat region" evidence="10">
    <location>
        <begin position="718"/>
        <end position="845"/>
    </location>
</feature>
<dbReference type="InterPro" id="IPR058922">
    <property type="entry name" value="WHD_DRP"/>
</dbReference>
<dbReference type="Gene3D" id="1.10.10.10">
    <property type="entry name" value="Winged helix-like DNA-binding domain superfamily/Winged helix DNA-binding domain"/>
    <property type="match status" value="1"/>
</dbReference>
<dbReference type="Gene3D" id="1.10.8.430">
    <property type="entry name" value="Helical domain of apoptotic protease-activating factors"/>
    <property type="match status" value="1"/>
</dbReference>
<dbReference type="FunFam" id="1.10.10.10:FF:000322">
    <property type="entry name" value="Probable disease resistance protein At1g63360"/>
    <property type="match status" value="1"/>
</dbReference>
<reference evidence="11" key="1">
    <citation type="journal article" date="2022" name="Front. Genet.">
        <title>Chromosome-Scale Assembly of the Dendrobium nobile Genome Provides Insights Into the Molecular Mechanism of the Biosynthesis of the Medicinal Active Ingredient of Dendrobium.</title>
        <authorList>
            <person name="Xu Q."/>
            <person name="Niu S.-C."/>
            <person name="Li K.-L."/>
            <person name="Zheng P.-J."/>
            <person name="Zhang X.-J."/>
            <person name="Jia Y."/>
            <person name="Liu Y."/>
            <person name="Niu Y.-X."/>
            <person name="Yu L.-H."/>
            <person name="Chen D.-F."/>
            <person name="Zhang G.-Q."/>
        </authorList>
    </citation>
    <scope>NUCLEOTIDE SEQUENCE</scope>
    <source>
        <tissue evidence="11">Leaf</tissue>
    </source>
</reference>
<evidence type="ECO:0000256" key="5">
    <source>
        <dbReference type="ARBA" id="ARBA00022821"/>
    </source>
</evidence>
<dbReference type="OrthoDB" id="1896560at2759"/>
<gene>
    <name evidence="11" type="ORF">KFK09_014543</name>
</gene>
<organism evidence="11 12">
    <name type="scientific">Dendrobium nobile</name>
    <name type="common">Orchid</name>
    <dbReference type="NCBI Taxonomy" id="94219"/>
    <lineage>
        <taxon>Eukaryota</taxon>
        <taxon>Viridiplantae</taxon>
        <taxon>Streptophyta</taxon>
        <taxon>Embryophyta</taxon>
        <taxon>Tracheophyta</taxon>
        <taxon>Spermatophyta</taxon>
        <taxon>Magnoliopsida</taxon>
        <taxon>Liliopsida</taxon>
        <taxon>Asparagales</taxon>
        <taxon>Orchidaceae</taxon>
        <taxon>Epidendroideae</taxon>
        <taxon>Malaxideae</taxon>
        <taxon>Dendrobiinae</taxon>
        <taxon>Dendrobium</taxon>
    </lineage>
</organism>
<comment type="caution">
    <text evidence="11">The sequence shown here is derived from an EMBL/GenBank/DDBJ whole genome shotgun (WGS) entry which is preliminary data.</text>
</comment>
<dbReference type="GO" id="GO:0042742">
    <property type="term" value="P:defense response to bacterium"/>
    <property type="evidence" value="ECO:0007669"/>
    <property type="project" value="UniProtKB-ARBA"/>
</dbReference>
<dbReference type="InterPro" id="IPR002182">
    <property type="entry name" value="NB-ARC"/>
</dbReference>
<dbReference type="Proteomes" id="UP000829196">
    <property type="component" value="Unassembled WGS sequence"/>
</dbReference>
<keyword evidence="2" id="KW-0433">Leucine-rich repeat</keyword>
<name>A0A8T3B474_DENNO</name>
<evidence type="ECO:0000259" key="10">
    <source>
        <dbReference type="Pfam" id="PF25019"/>
    </source>
</evidence>
<evidence type="ECO:0000313" key="12">
    <source>
        <dbReference type="Proteomes" id="UP000829196"/>
    </source>
</evidence>
<accession>A0A8T3B474</accession>
<dbReference type="GO" id="GO:0009626">
    <property type="term" value="P:plant-type hypersensitive response"/>
    <property type="evidence" value="ECO:0007669"/>
    <property type="project" value="UniProtKB-ARBA"/>
</dbReference>
<keyword evidence="4" id="KW-0547">Nucleotide-binding</keyword>
<dbReference type="GO" id="GO:0002758">
    <property type="term" value="P:innate immune response-activating signaling pathway"/>
    <property type="evidence" value="ECO:0007669"/>
    <property type="project" value="UniProtKB-ARBA"/>
</dbReference>
<protein>
    <submittedName>
        <fullName evidence="11">Uncharacterized protein</fullName>
    </submittedName>
</protein>
<dbReference type="Pfam" id="PF00931">
    <property type="entry name" value="NB-ARC"/>
    <property type="match status" value="1"/>
</dbReference>
<evidence type="ECO:0000259" key="7">
    <source>
        <dbReference type="Pfam" id="PF00931"/>
    </source>
</evidence>
<evidence type="ECO:0000256" key="4">
    <source>
        <dbReference type="ARBA" id="ARBA00022741"/>
    </source>
</evidence>
<evidence type="ECO:0000256" key="6">
    <source>
        <dbReference type="ARBA" id="ARBA00022840"/>
    </source>
</evidence>
<dbReference type="SMR" id="A0A8T3B474"/>
<dbReference type="InterPro" id="IPR032675">
    <property type="entry name" value="LRR_dom_sf"/>
</dbReference>
<evidence type="ECO:0000259" key="9">
    <source>
        <dbReference type="Pfam" id="PF23559"/>
    </source>
</evidence>
<keyword evidence="3" id="KW-0677">Repeat</keyword>
<dbReference type="GO" id="GO:0043531">
    <property type="term" value="F:ADP binding"/>
    <property type="evidence" value="ECO:0007669"/>
    <property type="project" value="InterPro"/>
</dbReference>
<dbReference type="SUPFAM" id="SSF52540">
    <property type="entry name" value="P-loop containing nucleoside triphosphate hydrolases"/>
    <property type="match status" value="1"/>
</dbReference>
<dbReference type="SUPFAM" id="SSF52058">
    <property type="entry name" value="L domain-like"/>
    <property type="match status" value="2"/>
</dbReference>
<dbReference type="EMBL" id="JAGYWB010000011">
    <property type="protein sequence ID" value="KAI0503609.1"/>
    <property type="molecule type" value="Genomic_DNA"/>
</dbReference>
<comment type="similarity">
    <text evidence="1">Belongs to the disease resistance NB-LRR family.</text>
</comment>
<evidence type="ECO:0000313" key="11">
    <source>
        <dbReference type="EMBL" id="KAI0503609.1"/>
    </source>
</evidence>
<dbReference type="InterPro" id="IPR027417">
    <property type="entry name" value="P-loop_NTPase"/>
</dbReference>
<dbReference type="InterPro" id="IPR042197">
    <property type="entry name" value="Apaf_helical"/>
</dbReference>
<dbReference type="PRINTS" id="PR00364">
    <property type="entry name" value="DISEASERSIST"/>
</dbReference>
<dbReference type="PANTHER" id="PTHR36766:SF60">
    <property type="entry name" value="NB-ARC DOMAIN-CONTAINING PROTEIN"/>
    <property type="match status" value="1"/>
</dbReference>
<feature type="domain" description="NB-ARC" evidence="7">
    <location>
        <begin position="210"/>
        <end position="369"/>
    </location>
</feature>
<dbReference type="Gene3D" id="3.80.10.10">
    <property type="entry name" value="Ribonuclease Inhibitor"/>
    <property type="match status" value="2"/>
</dbReference>
<dbReference type="Gene3D" id="1.20.5.4130">
    <property type="match status" value="1"/>
</dbReference>
<dbReference type="GO" id="GO:0005524">
    <property type="term" value="F:ATP binding"/>
    <property type="evidence" value="ECO:0007669"/>
    <property type="project" value="UniProtKB-KW"/>
</dbReference>
<feature type="domain" description="Disease resistance protein winged helix" evidence="9">
    <location>
        <begin position="452"/>
        <end position="523"/>
    </location>
</feature>
<dbReference type="AlphaFoldDB" id="A0A8T3B474"/>
<dbReference type="Pfam" id="PF25019">
    <property type="entry name" value="LRR_R13L1-DRL21"/>
    <property type="match status" value="1"/>
</dbReference>
<evidence type="ECO:0000256" key="1">
    <source>
        <dbReference type="ARBA" id="ARBA00008894"/>
    </source>
</evidence>
<feature type="domain" description="Disease resistance N-terminal" evidence="8">
    <location>
        <begin position="10"/>
        <end position="101"/>
    </location>
</feature>
<dbReference type="Pfam" id="PF18052">
    <property type="entry name" value="Rx_N"/>
    <property type="match status" value="1"/>
</dbReference>
<evidence type="ECO:0000256" key="3">
    <source>
        <dbReference type="ARBA" id="ARBA00022737"/>
    </source>
</evidence>